<evidence type="ECO:0000259" key="5">
    <source>
        <dbReference type="Pfam" id="PF13087"/>
    </source>
</evidence>
<dbReference type="GO" id="GO:0043139">
    <property type="term" value="F:5'-3' DNA helicase activity"/>
    <property type="evidence" value="ECO:0007669"/>
    <property type="project" value="TreeGrafter"/>
</dbReference>
<evidence type="ECO:0000256" key="1">
    <source>
        <dbReference type="ARBA" id="ARBA00022741"/>
    </source>
</evidence>
<dbReference type="SUPFAM" id="SSF52540">
    <property type="entry name" value="P-loop containing nucleoside triphosphate hydrolases"/>
    <property type="match status" value="1"/>
</dbReference>
<comment type="caution">
    <text evidence="6">The sequence shown here is derived from an EMBL/GenBank/DDBJ whole genome shotgun (WGS) entry which is preliminary data.</text>
</comment>
<evidence type="ECO:0000256" key="3">
    <source>
        <dbReference type="ARBA" id="ARBA00022806"/>
    </source>
</evidence>
<evidence type="ECO:0000256" key="4">
    <source>
        <dbReference type="ARBA" id="ARBA00022840"/>
    </source>
</evidence>
<dbReference type="GO" id="GO:0005524">
    <property type="term" value="F:ATP binding"/>
    <property type="evidence" value="ECO:0007669"/>
    <property type="project" value="UniProtKB-KW"/>
</dbReference>
<protein>
    <recommendedName>
        <fullName evidence="5">DNA2/NAM7 helicase-like C-terminal domain-containing protein</fullName>
    </recommendedName>
</protein>
<evidence type="ECO:0000313" key="7">
    <source>
        <dbReference type="Proteomes" id="UP000180043"/>
    </source>
</evidence>
<feature type="domain" description="DNA2/NAM7 helicase-like C-terminal" evidence="5">
    <location>
        <begin position="912"/>
        <end position="1022"/>
    </location>
</feature>
<sequence>MVDEILRFWWAFELFSPQKVPQLGGAVTPWRQRRPLPWDGAEPVKEGWANEYTVYVSVYRSDLIYRQLNDVFCPGEESFAPLRTDRTACAAFLVNHEGYLVDGLVELSAAAWGLSIVKDCGPLEPRRIAQLLGGFREVNANFAEQVAAAAQERGAGSRHPMDTAAMERICAVVHDFVDGAGPSVSTAEIRIKRARVKTETDPHERPRLEFLNSFHLRELETVRAAINAGHVGRAMRQYLTPDGLAEQLDRMDVVAEENVISQVVRRTGPDRMPWGRWPSNPAHHLAFGQQFAVDEAMATLGSGGGLMGVNGPPGTGKSTLLREIVAANVVERARQLAGLQTPDDAFGDCLADWKNEKGWDRGVWQLSRELSGFEMVVASSNNGAVENVSNELPARSQLGEPWKHSAGYFPKSAEDVLLAANPKLRGSPENGPLAWGLIAARLGNKDNRDTFAKAFWLGTANPDNETPTPLRITLNRKTPRTTTWEHAVEAFRAAEQAVQDLLKPRVAAQQRIDEHAALPSTIAAAQTAVDKANAHAGALGTQHRGHDQAARTAAVQIAQLRHDLATHESGKPSWWRHPYQWLCGIGQWNTDKQDLEKDLAAASVKWHWHGSEAIRLLPVATQAQTAALQARATLEQLQDRQRAVQVAIDDDTHMPGYPTEEWRKNRRLRELRAPWLDEELNIARSELFLAAMDLHRVFLEQADGISLKMASAVDVVWGIAPHTLSASAVTAAWQLLFVAVPVVSTTFASFAAPGAMFSRLGPESLGWLLIDEAGQVKPEDAVGAIWRSRRVLTVGDPRQLQPIVSMPDAAEETLARAFGVSSTWKPSRASVQGLADRTGQWGTRIGEDTQGDDAEDGLWVSAPLLVHRRCDEPMFSICNHIAYSGIMTHANECRCSALPESGWIDVPNPRSGTKVQDNEIRALIEHIDVLANKHKVKRSEIFVVSPFRPVVERIEAEVFAADPEMRGGTVHSVQGQEADAVILVLGGDPDKNRSREWAGDEPNLLNVAVSRAKHRFYVIGDRATWSTAGHFQHLAKALPVLDR</sequence>
<dbReference type="PANTHER" id="PTHR43788">
    <property type="entry name" value="DNA2/NAM7 HELICASE FAMILY MEMBER"/>
    <property type="match status" value="1"/>
</dbReference>
<dbReference type="AlphaFoldDB" id="A0A1S1LHR0"/>
<name>A0A1S1LHR0_MYCCH</name>
<dbReference type="InterPro" id="IPR050534">
    <property type="entry name" value="Coronavir_polyprotein_1ab"/>
</dbReference>
<dbReference type="Pfam" id="PF13087">
    <property type="entry name" value="AAA_12"/>
    <property type="match status" value="1"/>
</dbReference>
<accession>A0A1S1LHR0</accession>
<dbReference type="CDD" id="cd18808">
    <property type="entry name" value="SF1_C_Upf1"/>
    <property type="match status" value="1"/>
</dbReference>
<dbReference type="InterPro" id="IPR027417">
    <property type="entry name" value="P-loop_NTPase"/>
</dbReference>
<keyword evidence="1" id="KW-0547">Nucleotide-binding</keyword>
<dbReference type="InterPro" id="IPR047187">
    <property type="entry name" value="SF1_C_Upf1"/>
</dbReference>
<keyword evidence="2" id="KW-0378">Hydrolase</keyword>
<dbReference type="Proteomes" id="UP000180043">
    <property type="component" value="Unassembled WGS sequence"/>
</dbReference>
<dbReference type="PANTHER" id="PTHR43788:SF8">
    <property type="entry name" value="DNA-BINDING PROTEIN SMUBP-2"/>
    <property type="match status" value="1"/>
</dbReference>
<gene>
    <name evidence="6" type="ORF">BKG82_27135</name>
</gene>
<organism evidence="6 7">
    <name type="scientific">Mycobacteroides chelonae</name>
    <name type="common">Mycobacterium chelonae</name>
    <dbReference type="NCBI Taxonomy" id="1774"/>
    <lineage>
        <taxon>Bacteria</taxon>
        <taxon>Bacillati</taxon>
        <taxon>Actinomycetota</taxon>
        <taxon>Actinomycetes</taxon>
        <taxon>Mycobacteriales</taxon>
        <taxon>Mycobacteriaceae</taxon>
        <taxon>Mycobacteroides</taxon>
    </lineage>
</organism>
<proteinExistence type="predicted"/>
<evidence type="ECO:0000313" key="6">
    <source>
        <dbReference type="EMBL" id="OHU47329.1"/>
    </source>
</evidence>
<dbReference type="Gene3D" id="3.40.50.300">
    <property type="entry name" value="P-loop containing nucleotide triphosphate hydrolases"/>
    <property type="match status" value="3"/>
</dbReference>
<evidence type="ECO:0000256" key="2">
    <source>
        <dbReference type="ARBA" id="ARBA00022801"/>
    </source>
</evidence>
<dbReference type="InterPro" id="IPR041679">
    <property type="entry name" value="DNA2/NAM7-like_C"/>
</dbReference>
<dbReference type="EMBL" id="MLIQ01000042">
    <property type="protein sequence ID" value="OHU47329.1"/>
    <property type="molecule type" value="Genomic_DNA"/>
</dbReference>
<reference evidence="6 7" key="1">
    <citation type="submission" date="2016-10" db="EMBL/GenBank/DDBJ databases">
        <title>Evaluation of Human, Veterinary and Environmental Mycobacterium chelonae Isolates by Core Genome Phylogenomic Analysis, Targeted Gene Comparison, and Anti-microbial Susceptibility Patterns: A Tale of Mistaken Identities.</title>
        <authorList>
            <person name="Fogelson S.B."/>
            <person name="Camus A.C."/>
            <person name="Lorenz W."/>
            <person name="Vasireddy R."/>
            <person name="Vasireddy S."/>
            <person name="Smith T."/>
            <person name="Brown-Elliott B.A."/>
            <person name="Wallace R.J.Jr."/>
            <person name="Hasan N.A."/>
            <person name="Reischl U."/>
            <person name="Sanchez S."/>
        </authorList>
    </citation>
    <scope>NUCLEOTIDE SEQUENCE [LARGE SCALE GENOMIC DNA]</scope>
    <source>
        <strain evidence="6 7">15515</strain>
    </source>
</reference>
<keyword evidence="4" id="KW-0067">ATP-binding</keyword>
<dbReference type="GO" id="GO:0016787">
    <property type="term" value="F:hydrolase activity"/>
    <property type="evidence" value="ECO:0007669"/>
    <property type="project" value="UniProtKB-KW"/>
</dbReference>
<keyword evidence="3" id="KW-0347">Helicase</keyword>